<dbReference type="GO" id="GO:0005975">
    <property type="term" value="P:carbohydrate metabolic process"/>
    <property type="evidence" value="ECO:0007669"/>
    <property type="project" value="InterPro"/>
</dbReference>
<feature type="chain" id="PRO_5021330168" description="Glycoside hydrolase family 105 protein" evidence="2">
    <location>
        <begin position="20"/>
        <end position="402"/>
    </location>
</feature>
<evidence type="ECO:0000313" key="3">
    <source>
        <dbReference type="EMBL" id="TGJ78591.1"/>
    </source>
</evidence>
<evidence type="ECO:0008006" key="5">
    <source>
        <dbReference type="Google" id="ProtNLM"/>
    </source>
</evidence>
<evidence type="ECO:0000256" key="2">
    <source>
        <dbReference type="SAM" id="SignalP"/>
    </source>
</evidence>
<dbReference type="EMBL" id="SKBN01000371">
    <property type="protein sequence ID" value="TGJ78591.1"/>
    <property type="molecule type" value="Genomic_DNA"/>
</dbReference>
<dbReference type="InterPro" id="IPR008928">
    <property type="entry name" value="6-hairpin_glycosidase_sf"/>
</dbReference>
<keyword evidence="4" id="KW-1185">Reference proteome</keyword>
<evidence type="ECO:0000256" key="1">
    <source>
        <dbReference type="ARBA" id="ARBA00022801"/>
    </source>
</evidence>
<dbReference type="PANTHER" id="PTHR33886:SF11">
    <property type="entry name" value="WALL GLYCOSYL HYDROLASE YTER, PUTATIVE (AFU_ORTHOLOGUE AFUA_2G14630)-RELATED"/>
    <property type="match status" value="1"/>
</dbReference>
<dbReference type="PANTHER" id="PTHR33886">
    <property type="entry name" value="UNSATURATED RHAMNOGALACTURONAN HYDROLASE (EUROFUNG)"/>
    <property type="match status" value="1"/>
</dbReference>
<organism evidence="3 4">
    <name type="scientific">Xylaria hypoxylon</name>
    <dbReference type="NCBI Taxonomy" id="37992"/>
    <lineage>
        <taxon>Eukaryota</taxon>
        <taxon>Fungi</taxon>
        <taxon>Dikarya</taxon>
        <taxon>Ascomycota</taxon>
        <taxon>Pezizomycotina</taxon>
        <taxon>Sordariomycetes</taxon>
        <taxon>Xylariomycetidae</taxon>
        <taxon>Xylariales</taxon>
        <taxon>Xylariaceae</taxon>
        <taxon>Xylaria</taxon>
    </lineage>
</organism>
<dbReference type="SUPFAM" id="SSF48208">
    <property type="entry name" value="Six-hairpin glycosidases"/>
    <property type="match status" value="1"/>
</dbReference>
<dbReference type="OrthoDB" id="540611at2759"/>
<dbReference type="STRING" id="37992.A0A4Z0YH49"/>
<keyword evidence="1" id="KW-0378">Hydrolase</keyword>
<evidence type="ECO:0000313" key="4">
    <source>
        <dbReference type="Proteomes" id="UP000297716"/>
    </source>
</evidence>
<dbReference type="GO" id="GO:0016787">
    <property type="term" value="F:hydrolase activity"/>
    <property type="evidence" value="ECO:0007669"/>
    <property type="project" value="UniProtKB-KW"/>
</dbReference>
<name>A0A4Z0YH49_9PEZI</name>
<sequence>MRVPVYVATLVATLFGVSATTTENAYKNRYSQWMASSIISREQGVMTGLGGSSEALQAGFVQKAFTALSTYYPNSAATYEQYIQKSALSTTLFLSNASHNALSYPMDRLSNGNALLALSPTKVPSPYRATADALRLSIALNPRNSENGLWYYVYPYWSYLDGMYSLGPFYSLYTLTTSPRSSSTTAAALDDMVYQFELLWDHTHNSSTGLLTHGYDALRKAVWADPKTGASPYVWGRSLGWYTMALLDTIEILDKEKAPSKYKTVLLQKFRALIPAVIKTVDPKTGGWWQIVDQAGRKGNYIESSATAMFSYSLLKGVRLGYLPSGLAPTAVKLGIRAQKLLTDTFVVKEANGTLSYNGTVAVCSLNSTASFEYYVGQPILYNSILGSAAYVLASLEVERLG</sequence>
<protein>
    <recommendedName>
        <fullName evidence="5">Glycoside hydrolase family 105 protein</fullName>
    </recommendedName>
</protein>
<dbReference type="AlphaFoldDB" id="A0A4Z0YH49"/>
<gene>
    <name evidence="3" type="ORF">E0Z10_g10169</name>
</gene>
<comment type="caution">
    <text evidence="3">The sequence shown here is derived from an EMBL/GenBank/DDBJ whole genome shotgun (WGS) entry which is preliminary data.</text>
</comment>
<reference evidence="3 4" key="1">
    <citation type="submission" date="2019-03" db="EMBL/GenBank/DDBJ databases">
        <title>Draft genome sequence of Xylaria hypoxylon DSM 108379, a ubiquitous saprotrophic-parasitic fungi on hardwood.</title>
        <authorList>
            <person name="Buettner E."/>
            <person name="Leonhardt S."/>
            <person name="Gebauer A.M."/>
            <person name="Liers C."/>
            <person name="Hofrichter M."/>
            <person name="Kellner H."/>
        </authorList>
    </citation>
    <scope>NUCLEOTIDE SEQUENCE [LARGE SCALE GENOMIC DNA]</scope>
    <source>
        <strain evidence="3 4">DSM 108379</strain>
    </source>
</reference>
<dbReference type="InterPro" id="IPR052043">
    <property type="entry name" value="PolySaccharide_Degr_Enz"/>
</dbReference>
<proteinExistence type="predicted"/>
<keyword evidence="2" id="KW-0732">Signal</keyword>
<feature type="signal peptide" evidence="2">
    <location>
        <begin position="1"/>
        <end position="19"/>
    </location>
</feature>
<dbReference type="Pfam" id="PF07470">
    <property type="entry name" value="Glyco_hydro_88"/>
    <property type="match status" value="1"/>
</dbReference>
<dbReference type="InterPro" id="IPR010905">
    <property type="entry name" value="Glyco_hydro_88"/>
</dbReference>
<dbReference type="InterPro" id="IPR012341">
    <property type="entry name" value="6hp_glycosidase-like_sf"/>
</dbReference>
<dbReference type="Gene3D" id="1.50.10.10">
    <property type="match status" value="1"/>
</dbReference>
<dbReference type="Proteomes" id="UP000297716">
    <property type="component" value="Unassembled WGS sequence"/>
</dbReference>
<accession>A0A4Z0YH49</accession>